<accession>A0A7J7KZJ6</accession>
<evidence type="ECO:0000313" key="4">
    <source>
        <dbReference type="Proteomes" id="UP000541444"/>
    </source>
</evidence>
<comment type="caution">
    <text evidence="3">The sequence shown here is derived from an EMBL/GenBank/DDBJ whole genome shotgun (WGS) entry which is preliminary data.</text>
</comment>
<evidence type="ECO:0000256" key="1">
    <source>
        <dbReference type="ARBA" id="ARBA00022737"/>
    </source>
</evidence>
<dbReference type="PROSITE" id="PS51375">
    <property type="entry name" value="PPR"/>
    <property type="match status" value="2"/>
</dbReference>
<evidence type="ECO:0000256" key="2">
    <source>
        <dbReference type="PROSITE-ProRule" id="PRU00708"/>
    </source>
</evidence>
<dbReference type="Gene3D" id="1.25.40.10">
    <property type="entry name" value="Tetratricopeptide repeat domain"/>
    <property type="match status" value="2"/>
</dbReference>
<dbReference type="EMBL" id="JACGCM010002779">
    <property type="protein sequence ID" value="KAF6135757.1"/>
    <property type="molecule type" value="Genomic_DNA"/>
</dbReference>
<dbReference type="OrthoDB" id="185373at2759"/>
<dbReference type="InterPro" id="IPR011990">
    <property type="entry name" value="TPR-like_helical_dom_sf"/>
</dbReference>
<dbReference type="AlphaFoldDB" id="A0A7J7KZJ6"/>
<organism evidence="3 4">
    <name type="scientific">Kingdonia uniflora</name>
    <dbReference type="NCBI Taxonomy" id="39325"/>
    <lineage>
        <taxon>Eukaryota</taxon>
        <taxon>Viridiplantae</taxon>
        <taxon>Streptophyta</taxon>
        <taxon>Embryophyta</taxon>
        <taxon>Tracheophyta</taxon>
        <taxon>Spermatophyta</taxon>
        <taxon>Magnoliopsida</taxon>
        <taxon>Ranunculales</taxon>
        <taxon>Circaeasteraceae</taxon>
        <taxon>Kingdonia</taxon>
    </lineage>
</organism>
<dbReference type="PANTHER" id="PTHR47926">
    <property type="entry name" value="PENTATRICOPEPTIDE REPEAT-CONTAINING PROTEIN"/>
    <property type="match status" value="1"/>
</dbReference>
<dbReference type="PANTHER" id="PTHR47926:SF342">
    <property type="entry name" value="TETRATRICOPEPTIDE-LIKE HELICAL DOMAIN-CONTAINING PROTEIN-RELATED"/>
    <property type="match status" value="1"/>
</dbReference>
<dbReference type="Proteomes" id="UP000541444">
    <property type="component" value="Unassembled WGS sequence"/>
</dbReference>
<dbReference type="GO" id="GO:0009451">
    <property type="term" value="P:RNA modification"/>
    <property type="evidence" value="ECO:0007669"/>
    <property type="project" value="InterPro"/>
</dbReference>
<keyword evidence="1" id="KW-0677">Repeat</keyword>
<dbReference type="InterPro" id="IPR002885">
    <property type="entry name" value="PPR_rpt"/>
</dbReference>
<gene>
    <name evidence="3" type="ORF">GIB67_028613</name>
</gene>
<name>A0A7J7KZJ6_9MAGN</name>
<feature type="repeat" description="PPR" evidence="2">
    <location>
        <begin position="30"/>
        <end position="64"/>
    </location>
</feature>
<sequence length="303" mass="33530">MGGSALVHMYVRFGKLGDAHLASDQVLVKDVVLMTALIMGYTQHGEDSEALEVFRDMVLLGFEVAIATLTLLLTMYSKCGLIDDYLKVFNEFENVKMVTSTAVIMGLVKFCQMTRSSTNLNAFTLSSVLSDCSALAILELGLVFDDLNEYDIVLLNSMIYGYAQSGCGKEAVRLFDQMQDLVIKPNDMTLLSVLSACSNAGLLEEGNLVNLSKLKVVIKDMRSYLAWKDLSTETGRNEACKDISTELLRAQITEDKESHIDLENRFSQYKAENDARFKSLKDMVASPRSFGCATVPTVIVERS</sequence>
<dbReference type="Pfam" id="PF13041">
    <property type="entry name" value="PPR_2"/>
    <property type="match status" value="1"/>
</dbReference>
<feature type="repeat" description="PPR" evidence="2">
    <location>
        <begin position="151"/>
        <end position="185"/>
    </location>
</feature>
<proteinExistence type="predicted"/>
<evidence type="ECO:0000313" key="3">
    <source>
        <dbReference type="EMBL" id="KAF6135757.1"/>
    </source>
</evidence>
<keyword evidence="4" id="KW-1185">Reference proteome</keyword>
<reference evidence="3 4" key="1">
    <citation type="journal article" date="2020" name="IScience">
        <title>Genome Sequencing of the Endangered Kingdonia uniflora (Circaeasteraceae, Ranunculales) Reveals Potential Mechanisms of Evolutionary Specialization.</title>
        <authorList>
            <person name="Sun Y."/>
            <person name="Deng T."/>
            <person name="Zhang A."/>
            <person name="Moore M.J."/>
            <person name="Landis J.B."/>
            <person name="Lin N."/>
            <person name="Zhang H."/>
            <person name="Zhang X."/>
            <person name="Huang J."/>
            <person name="Zhang X."/>
            <person name="Sun H."/>
            <person name="Wang H."/>
        </authorList>
    </citation>
    <scope>NUCLEOTIDE SEQUENCE [LARGE SCALE GENOMIC DNA]</scope>
    <source>
        <strain evidence="3">TB1705</strain>
        <tissue evidence="3">Leaf</tissue>
    </source>
</reference>
<protein>
    <recommendedName>
        <fullName evidence="5">Pentatricopeptide repeat-containing protein</fullName>
    </recommendedName>
</protein>
<dbReference type="InterPro" id="IPR046960">
    <property type="entry name" value="PPR_At4g14850-like_plant"/>
</dbReference>
<dbReference type="NCBIfam" id="TIGR00756">
    <property type="entry name" value="PPR"/>
    <property type="match status" value="2"/>
</dbReference>
<evidence type="ECO:0008006" key="5">
    <source>
        <dbReference type="Google" id="ProtNLM"/>
    </source>
</evidence>
<dbReference type="Pfam" id="PF01535">
    <property type="entry name" value="PPR"/>
    <property type="match status" value="1"/>
</dbReference>
<dbReference type="GO" id="GO:0003723">
    <property type="term" value="F:RNA binding"/>
    <property type="evidence" value="ECO:0007669"/>
    <property type="project" value="InterPro"/>
</dbReference>